<organism evidence="1 2">
    <name type="scientific">Populus trichocarpa</name>
    <name type="common">Western balsam poplar</name>
    <name type="synonym">Populus balsamifera subsp. trichocarpa</name>
    <dbReference type="NCBI Taxonomy" id="3694"/>
    <lineage>
        <taxon>Eukaryota</taxon>
        <taxon>Viridiplantae</taxon>
        <taxon>Streptophyta</taxon>
        <taxon>Embryophyta</taxon>
        <taxon>Tracheophyta</taxon>
        <taxon>Spermatophyta</taxon>
        <taxon>Magnoliopsida</taxon>
        <taxon>eudicotyledons</taxon>
        <taxon>Gunneridae</taxon>
        <taxon>Pentapetalae</taxon>
        <taxon>rosids</taxon>
        <taxon>fabids</taxon>
        <taxon>Malpighiales</taxon>
        <taxon>Salicaceae</taxon>
        <taxon>Saliceae</taxon>
        <taxon>Populus</taxon>
    </lineage>
</organism>
<keyword evidence="2" id="KW-1185">Reference proteome</keyword>
<name>A0A2K1XQS5_POPTR</name>
<dbReference type="EMBL" id="CM009303">
    <property type="protein sequence ID" value="PNT03120.1"/>
    <property type="molecule type" value="Genomic_DNA"/>
</dbReference>
<reference evidence="1 2" key="1">
    <citation type="journal article" date="2006" name="Science">
        <title>The genome of black cottonwood, Populus trichocarpa (Torr. &amp; Gray).</title>
        <authorList>
            <person name="Tuskan G.A."/>
            <person name="Difazio S."/>
            <person name="Jansson S."/>
            <person name="Bohlmann J."/>
            <person name="Grigoriev I."/>
            <person name="Hellsten U."/>
            <person name="Putnam N."/>
            <person name="Ralph S."/>
            <person name="Rombauts S."/>
            <person name="Salamov A."/>
            <person name="Schein J."/>
            <person name="Sterck L."/>
            <person name="Aerts A."/>
            <person name="Bhalerao R.R."/>
            <person name="Bhalerao R.P."/>
            <person name="Blaudez D."/>
            <person name="Boerjan W."/>
            <person name="Brun A."/>
            <person name="Brunner A."/>
            <person name="Busov V."/>
            <person name="Campbell M."/>
            <person name="Carlson J."/>
            <person name="Chalot M."/>
            <person name="Chapman J."/>
            <person name="Chen G.L."/>
            <person name="Cooper D."/>
            <person name="Coutinho P.M."/>
            <person name="Couturier J."/>
            <person name="Covert S."/>
            <person name="Cronk Q."/>
            <person name="Cunningham R."/>
            <person name="Davis J."/>
            <person name="Degroeve S."/>
            <person name="Dejardin A."/>
            <person name="Depamphilis C."/>
            <person name="Detter J."/>
            <person name="Dirks B."/>
            <person name="Dubchak I."/>
            <person name="Duplessis S."/>
            <person name="Ehlting J."/>
            <person name="Ellis B."/>
            <person name="Gendler K."/>
            <person name="Goodstein D."/>
            <person name="Gribskov M."/>
            <person name="Grimwood J."/>
            <person name="Groover A."/>
            <person name="Gunter L."/>
            <person name="Hamberger B."/>
            <person name="Heinze B."/>
            <person name="Helariutta Y."/>
            <person name="Henrissat B."/>
            <person name="Holligan D."/>
            <person name="Holt R."/>
            <person name="Huang W."/>
            <person name="Islam-Faridi N."/>
            <person name="Jones S."/>
            <person name="Jones-Rhoades M."/>
            <person name="Jorgensen R."/>
            <person name="Joshi C."/>
            <person name="Kangasjarvi J."/>
            <person name="Karlsson J."/>
            <person name="Kelleher C."/>
            <person name="Kirkpatrick R."/>
            <person name="Kirst M."/>
            <person name="Kohler A."/>
            <person name="Kalluri U."/>
            <person name="Larimer F."/>
            <person name="Leebens-Mack J."/>
            <person name="Leple J.C."/>
            <person name="Locascio P."/>
            <person name="Lou Y."/>
            <person name="Lucas S."/>
            <person name="Martin F."/>
            <person name="Montanini B."/>
            <person name="Napoli C."/>
            <person name="Nelson D.R."/>
            <person name="Nelson C."/>
            <person name="Nieminen K."/>
            <person name="Nilsson O."/>
            <person name="Pereda V."/>
            <person name="Peter G."/>
            <person name="Philippe R."/>
            <person name="Pilate G."/>
            <person name="Poliakov A."/>
            <person name="Razumovskaya J."/>
            <person name="Richardson P."/>
            <person name="Rinaldi C."/>
            <person name="Ritland K."/>
            <person name="Rouze P."/>
            <person name="Ryaboy D."/>
            <person name="Schmutz J."/>
            <person name="Schrader J."/>
            <person name="Segerman B."/>
            <person name="Shin H."/>
            <person name="Siddiqui A."/>
            <person name="Sterky F."/>
            <person name="Terry A."/>
            <person name="Tsai C.J."/>
            <person name="Uberbacher E."/>
            <person name="Unneberg P."/>
            <person name="Vahala J."/>
            <person name="Wall K."/>
            <person name="Wessler S."/>
            <person name="Yang G."/>
            <person name="Yin T."/>
            <person name="Douglas C."/>
            <person name="Marra M."/>
            <person name="Sandberg G."/>
            <person name="Van de Peer Y."/>
            <person name="Rokhsar D."/>
        </authorList>
    </citation>
    <scope>NUCLEOTIDE SEQUENCE [LARGE SCALE GENOMIC DNA]</scope>
    <source>
        <strain evidence="2">cv. Nisqually</strain>
    </source>
</reference>
<dbReference type="InParanoid" id="A0A2K1XQS5"/>
<sequence length="98" mass="10986">MKKRDFLNSIMDVCLAILRSSVSIPYCDILIPGLEDYVCTVQDLDTRNSKRKLDSSSEERLYVVPLRSMVFFFSTNKQACIGGCFACFAEQTGGVCLL</sequence>
<evidence type="ECO:0000313" key="1">
    <source>
        <dbReference type="EMBL" id="PNT03120.1"/>
    </source>
</evidence>
<accession>A0A2K1XQS5</accession>
<dbReference type="AlphaFoldDB" id="A0A2K1XQS5"/>
<proteinExistence type="predicted"/>
<evidence type="ECO:0000313" key="2">
    <source>
        <dbReference type="Proteomes" id="UP000006729"/>
    </source>
</evidence>
<gene>
    <name evidence="1" type="ORF">POPTR_014G051400</name>
</gene>
<protein>
    <submittedName>
        <fullName evidence="1">Uncharacterized protein</fullName>
    </submittedName>
</protein>
<dbReference type="Proteomes" id="UP000006729">
    <property type="component" value="Chromosome 14"/>
</dbReference>